<reference evidence="1" key="2">
    <citation type="submission" date="2023-05" db="EMBL/GenBank/DDBJ databases">
        <authorList>
            <consortium name="Lawrence Berkeley National Laboratory"/>
            <person name="Steindorff A."/>
            <person name="Hensen N."/>
            <person name="Bonometti L."/>
            <person name="Westerberg I."/>
            <person name="Brannstrom I.O."/>
            <person name="Guillou S."/>
            <person name="Cros-Aarteil S."/>
            <person name="Calhoun S."/>
            <person name="Haridas S."/>
            <person name="Kuo A."/>
            <person name="Mondo S."/>
            <person name="Pangilinan J."/>
            <person name="Riley R."/>
            <person name="Labutti K."/>
            <person name="Andreopoulos B."/>
            <person name="Lipzen A."/>
            <person name="Chen C."/>
            <person name="Yanf M."/>
            <person name="Daum C."/>
            <person name="Ng V."/>
            <person name="Clum A."/>
            <person name="Ohm R."/>
            <person name="Martin F."/>
            <person name="Silar P."/>
            <person name="Natvig D."/>
            <person name="Lalanne C."/>
            <person name="Gautier V."/>
            <person name="Ament-Velasquez S.L."/>
            <person name="Kruys A."/>
            <person name="Hutchinson M.I."/>
            <person name="Powell A.J."/>
            <person name="Barry K."/>
            <person name="Miller A.N."/>
            <person name="Grigoriev I.V."/>
            <person name="Debuchy R."/>
            <person name="Gladieux P."/>
            <person name="Thoren M.H."/>
            <person name="Johannesson H."/>
        </authorList>
    </citation>
    <scope>NUCLEOTIDE SEQUENCE</scope>
    <source>
        <strain evidence="1">CBS 990.96</strain>
    </source>
</reference>
<accession>A0AAN7BZK9</accession>
<protein>
    <submittedName>
        <fullName evidence="1">Uncharacterized protein</fullName>
    </submittedName>
</protein>
<dbReference type="Proteomes" id="UP001301958">
    <property type="component" value="Unassembled WGS sequence"/>
</dbReference>
<organism evidence="1 2">
    <name type="scientific">Podospora fimiseda</name>
    <dbReference type="NCBI Taxonomy" id="252190"/>
    <lineage>
        <taxon>Eukaryota</taxon>
        <taxon>Fungi</taxon>
        <taxon>Dikarya</taxon>
        <taxon>Ascomycota</taxon>
        <taxon>Pezizomycotina</taxon>
        <taxon>Sordariomycetes</taxon>
        <taxon>Sordariomycetidae</taxon>
        <taxon>Sordariales</taxon>
        <taxon>Podosporaceae</taxon>
        <taxon>Podospora</taxon>
    </lineage>
</organism>
<name>A0AAN7BZK9_9PEZI</name>
<dbReference type="AlphaFoldDB" id="A0AAN7BZK9"/>
<proteinExistence type="predicted"/>
<comment type="caution">
    <text evidence="1">The sequence shown here is derived from an EMBL/GenBank/DDBJ whole genome shotgun (WGS) entry which is preliminary data.</text>
</comment>
<keyword evidence="2" id="KW-1185">Reference proteome</keyword>
<sequence length="197" mass="22832">MLEFTVVVPYYTWLALLRTFGPQWRVPCLTFSFGRTRLISFGRRFEKECGAEPTTTLTPVFKFNPAEIHRQATAALVRWMAANRTHLIYLEVAILETLQWLEMLRLDLSCYETNPRTDGPSSFAARPIRLLRWLKTAHLYEAFHQVHKLAFYFHPYRFVNAVWDFQFTPATLATLKLNDPGTTSRKSAVVRGSRSGV</sequence>
<reference evidence="1" key="1">
    <citation type="journal article" date="2023" name="Mol. Phylogenet. Evol.">
        <title>Genome-scale phylogeny and comparative genomics of the fungal order Sordariales.</title>
        <authorList>
            <person name="Hensen N."/>
            <person name="Bonometti L."/>
            <person name="Westerberg I."/>
            <person name="Brannstrom I.O."/>
            <person name="Guillou S."/>
            <person name="Cros-Aarteil S."/>
            <person name="Calhoun S."/>
            <person name="Haridas S."/>
            <person name="Kuo A."/>
            <person name="Mondo S."/>
            <person name="Pangilinan J."/>
            <person name="Riley R."/>
            <person name="LaButti K."/>
            <person name="Andreopoulos B."/>
            <person name="Lipzen A."/>
            <person name="Chen C."/>
            <person name="Yan M."/>
            <person name="Daum C."/>
            <person name="Ng V."/>
            <person name="Clum A."/>
            <person name="Steindorff A."/>
            <person name="Ohm R.A."/>
            <person name="Martin F."/>
            <person name="Silar P."/>
            <person name="Natvig D.O."/>
            <person name="Lalanne C."/>
            <person name="Gautier V."/>
            <person name="Ament-Velasquez S.L."/>
            <person name="Kruys A."/>
            <person name="Hutchinson M.I."/>
            <person name="Powell A.J."/>
            <person name="Barry K."/>
            <person name="Miller A.N."/>
            <person name="Grigoriev I.V."/>
            <person name="Debuchy R."/>
            <person name="Gladieux P."/>
            <person name="Hiltunen Thoren M."/>
            <person name="Johannesson H."/>
        </authorList>
    </citation>
    <scope>NUCLEOTIDE SEQUENCE</scope>
    <source>
        <strain evidence="1">CBS 990.96</strain>
    </source>
</reference>
<gene>
    <name evidence="1" type="ORF">QBC38DRAFT_450400</name>
</gene>
<evidence type="ECO:0000313" key="1">
    <source>
        <dbReference type="EMBL" id="KAK4232316.1"/>
    </source>
</evidence>
<dbReference type="EMBL" id="MU865288">
    <property type="protein sequence ID" value="KAK4232316.1"/>
    <property type="molecule type" value="Genomic_DNA"/>
</dbReference>
<evidence type="ECO:0000313" key="2">
    <source>
        <dbReference type="Proteomes" id="UP001301958"/>
    </source>
</evidence>